<feature type="compositionally biased region" description="Polar residues" evidence="1">
    <location>
        <begin position="106"/>
        <end position="116"/>
    </location>
</feature>
<reference evidence="2" key="1">
    <citation type="submission" date="2022-07" db="EMBL/GenBank/DDBJ databases">
        <title>Phylogenomic reconstructions and comparative analyses of Kickxellomycotina fungi.</title>
        <authorList>
            <person name="Reynolds N.K."/>
            <person name="Stajich J.E."/>
            <person name="Barry K."/>
            <person name="Grigoriev I.V."/>
            <person name="Crous P."/>
            <person name="Smith M.E."/>
        </authorList>
    </citation>
    <scope>NUCLEOTIDE SEQUENCE</scope>
    <source>
        <strain evidence="2">BCRC 34381</strain>
    </source>
</reference>
<proteinExistence type="predicted"/>
<sequence>MDGVDDDKAYKRLLCLDTESSLCMSFEKSLRGDKMATSPSSKASIANGPGSAQQGQFLNDDKRPPSSGSHFVPRILEIHGSSDSQLKISSLDLAGKLGGNMASPDDAQSISTNDESMATADMVLTDDDNDNTRVPGSGIVGGASTDMELQAAIEQMLQGYNS</sequence>
<comment type="caution">
    <text evidence="2">The sequence shown here is derived from an EMBL/GenBank/DDBJ whole genome shotgun (WGS) entry which is preliminary data.</text>
</comment>
<feature type="compositionally biased region" description="Polar residues" evidence="1">
    <location>
        <begin position="37"/>
        <end position="57"/>
    </location>
</feature>
<dbReference type="EMBL" id="JANBOI010003081">
    <property type="protein sequence ID" value="KAJ1718983.1"/>
    <property type="molecule type" value="Genomic_DNA"/>
</dbReference>
<accession>A0A9W7XUK8</accession>
<keyword evidence="3" id="KW-1185">Reference proteome</keyword>
<organism evidence="2 3">
    <name type="scientific">Coemansia biformis</name>
    <dbReference type="NCBI Taxonomy" id="1286918"/>
    <lineage>
        <taxon>Eukaryota</taxon>
        <taxon>Fungi</taxon>
        <taxon>Fungi incertae sedis</taxon>
        <taxon>Zoopagomycota</taxon>
        <taxon>Kickxellomycotina</taxon>
        <taxon>Kickxellomycetes</taxon>
        <taxon>Kickxellales</taxon>
        <taxon>Kickxellaceae</taxon>
        <taxon>Coemansia</taxon>
    </lineage>
</organism>
<dbReference type="OrthoDB" id="10039566at2759"/>
<evidence type="ECO:0000313" key="2">
    <source>
        <dbReference type="EMBL" id="KAJ1718983.1"/>
    </source>
</evidence>
<gene>
    <name evidence="2" type="ORF">LPJ61_006410</name>
</gene>
<evidence type="ECO:0000313" key="3">
    <source>
        <dbReference type="Proteomes" id="UP001143981"/>
    </source>
</evidence>
<feature type="region of interest" description="Disordered" evidence="1">
    <location>
        <begin position="30"/>
        <end position="71"/>
    </location>
</feature>
<dbReference type="Proteomes" id="UP001143981">
    <property type="component" value="Unassembled WGS sequence"/>
</dbReference>
<protein>
    <submittedName>
        <fullName evidence="2">Uncharacterized protein</fullName>
    </submittedName>
</protein>
<name>A0A9W7XUK8_9FUNG</name>
<dbReference type="AlphaFoldDB" id="A0A9W7XUK8"/>
<evidence type="ECO:0000256" key="1">
    <source>
        <dbReference type="SAM" id="MobiDB-lite"/>
    </source>
</evidence>
<feature type="non-terminal residue" evidence="2">
    <location>
        <position position="162"/>
    </location>
</feature>
<feature type="region of interest" description="Disordered" evidence="1">
    <location>
        <begin position="95"/>
        <end position="120"/>
    </location>
</feature>